<keyword evidence="3" id="KW-1015">Disulfide bond</keyword>
<sequence>MTLPILTLLAAVYLLCTLVGASVYIPVASTSLGRINGILCDGDVSDVASFRGIPYAKPPVGRLRWAAPVKYSTNYPLEGLDAISPGSKCRQGTEGDEDCLFLNVWAPAKAIGAPKPKLPVRVFIHGGGYQTGAGSEDMYDGCKLVQDGKVVFVTMNYRLGILGFMAAPELRDSSADFGVGNWGLLDQRLALQWVRDNIAAFGGDPKKVVLSGESAGAYSTLLHLVTPGSRGLFSAAASFSGSADAMAVDFLRDAYTKGTNIRAALNCSIDKIADRGYANIPDCLRNTPVDIIMAVQAALGLRTVDYCVPTIDGVEIIKHPVTLMEQGRVAKVPILLGVNANEGALEVLAQTGSATNIELRRFYEVVTNLIPVPVTYYERVYEQYDADAFFDGNWIIAAFHAVTDGGYHCPSRRAAKNLAKHGISVRYHILEASQPNSGCPVYVSTGVYLGQEITDLVGALHGYDIPFTFMAPYRSPYNLCRFTDDEKQLASFLSGIINGMAANRNGAPLPPRTKSLTSPALKDIPNWPVWNTTSSLVMDINTAGPELYAAEDIGLDAKCQLWDDILADAIAAGSTAYT</sequence>
<dbReference type="InterPro" id="IPR019826">
    <property type="entry name" value="Carboxylesterase_B_AS"/>
</dbReference>
<dbReference type="InterPro" id="IPR050654">
    <property type="entry name" value="AChE-related_enzymes"/>
</dbReference>
<evidence type="ECO:0000259" key="6">
    <source>
        <dbReference type="Pfam" id="PF00135"/>
    </source>
</evidence>
<keyword evidence="5" id="KW-0732">Signal</keyword>
<dbReference type="EC" id="3.1.1.-" evidence="5"/>
<dbReference type="PANTHER" id="PTHR43918">
    <property type="entry name" value="ACETYLCHOLINESTERASE"/>
    <property type="match status" value="1"/>
</dbReference>
<dbReference type="Pfam" id="PF00135">
    <property type="entry name" value="COesterase"/>
    <property type="match status" value="1"/>
</dbReference>
<evidence type="ECO:0000256" key="4">
    <source>
        <dbReference type="PIRSR" id="PIRSR600997-1"/>
    </source>
</evidence>
<dbReference type="EMBL" id="BNCP01000014">
    <property type="protein sequence ID" value="GIL78982.1"/>
    <property type="molecule type" value="Genomic_DNA"/>
</dbReference>
<evidence type="ECO:0000313" key="8">
    <source>
        <dbReference type="EMBL" id="GIL93804.1"/>
    </source>
</evidence>
<reference evidence="7" key="1">
    <citation type="journal article" date="2021" name="Proc. Natl. Acad. Sci. U.S.A.">
        <title>Three genomes in the algal genus Volvox reveal the fate of a haploid sex-determining region after a transition to homothallism.</title>
        <authorList>
            <person name="Yamamoto K."/>
            <person name="Hamaji T."/>
            <person name="Kawai-Toyooka H."/>
            <person name="Matsuzaki R."/>
            <person name="Takahashi F."/>
            <person name="Nishimura Y."/>
            <person name="Kawachi M."/>
            <person name="Noguchi H."/>
            <person name="Minakuchi Y."/>
            <person name="Umen J.G."/>
            <person name="Toyoda A."/>
            <person name="Nozaki H."/>
        </authorList>
    </citation>
    <scope>NUCLEOTIDE SEQUENCE</scope>
    <source>
        <strain evidence="8">NIES-3785</strain>
        <strain evidence="7">NIES-3786</strain>
    </source>
</reference>
<evidence type="ECO:0000313" key="9">
    <source>
        <dbReference type="Proteomes" id="UP000747110"/>
    </source>
</evidence>
<dbReference type="PROSITE" id="PS00122">
    <property type="entry name" value="CARBOXYLESTERASE_B_1"/>
    <property type="match status" value="1"/>
</dbReference>
<evidence type="ECO:0000256" key="1">
    <source>
        <dbReference type="ARBA" id="ARBA00005964"/>
    </source>
</evidence>
<dbReference type="EMBL" id="BNCQ01000001">
    <property type="protein sequence ID" value="GIL93804.1"/>
    <property type="molecule type" value="Genomic_DNA"/>
</dbReference>
<feature type="signal peptide" evidence="5">
    <location>
        <begin position="1"/>
        <end position="21"/>
    </location>
</feature>
<feature type="domain" description="Carboxylesterase type B" evidence="6">
    <location>
        <begin position="26"/>
        <end position="544"/>
    </location>
</feature>
<dbReference type="InterPro" id="IPR002018">
    <property type="entry name" value="CarbesteraseB"/>
</dbReference>
<accession>A0A8J4CAF8</accession>
<evidence type="ECO:0000256" key="5">
    <source>
        <dbReference type="RuleBase" id="RU361235"/>
    </source>
</evidence>
<dbReference type="Proteomes" id="UP000747110">
    <property type="component" value="Unassembled WGS sequence"/>
</dbReference>
<dbReference type="InterPro" id="IPR029058">
    <property type="entry name" value="AB_hydrolase_fold"/>
</dbReference>
<comment type="similarity">
    <text evidence="1 5">Belongs to the type-B carboxylesterase/lipase family.</text>
</comment>
<name>A0A8J4CAF8_9CHLO</name>
<evidence type="ECO:0000256" key="3">
    <source>
        <dbReference type="ARBA" id="ARBA00023157"/>
    </source>
</evidence>
<organism evidence="7 9">
    <name type="scientific">Volvox reticuliferus</name>
    <dbReference type="NCBI Taxonomy" id="1737510"/>
    <lineage>
        <taxon>Eukaryota</taxon>
        <taxon>Viridiplantae</taxon>
        <taxon>Chlorophyta</taxon>
        <taxon>core chlorophytes</taxon>
        <taxon>Chlorophyceae</taxon>
        <taxon>CS clade</taxon>
        <taxon>Chlamydomonadales</taxon>
        <taxon>Volvocaceae</taxon>
        <taxon>Volvox</taxon>
    </lineage>
</organism>
<dbReference type="Proteomes" id="UP000722791">
    <property type="component" value="Unassembled WGS sequence"/>
</dbReference>
<gene>
    <name evidence="7" type="ORF">Vretifemale_8365</name>
    <name evidence="8" type="ORF">Vretimale_101</name>
</gene>
<dbReference type="InterPro" id="IPR019819">
    <property type="entry name" value="Carboxylesterase_B_CS"/>
</dbReference>
<proteinExistence type="inferred from homology"/>
<dbReference type="OrthoDB" id="2012139at2759"/>
<feature type="chain" id="PRO_5035486585" description="Carboxylic ester hydrolase" evidence="5">
    <location>
        <begin position="22"/>
        <end position="578"/>
    </location>
</feature>
<dbReference type="SUPFAM" id="SSF53474">
    <property type="entry name" value="alpha/beta-Hydrolases"/>
    <property type="match status" value="1"/>
</dbReference>
<dbReference type="AlphaFoldDB" id="A0A8J4CAF8"/>
<comment type="caution">
    <text evidence="7">The sequence shown here is derived from an EMBL/GenBank/DDBJ whole genome shotgun (WGS) entry which is preliminary data.</text>
</comment>
<dbReference type="PROSITE" id="PS00941">
    <property type="entry name" value="CARBOXYLESTERASE_B_2"/>
    <property type="match status" value="1"/>
</dbReference>
<feature type="active site" description="Charge relay system" evidence="4">
    <location>
        <position position="461"/>
    </location>
</feature>
<keyword evidence="2 5" id="KW-0378">Hydrolase</keyword>
<dbReference type="PRINTS" id="PR00878">
    <property type="entry name" value="CHOLNESTRASE"/>
</dbReference>
<dbReference type="PANTHER" id="PTHR43918:SF4">
    <property type="entry name" value="CARBOXYLIC ESTER HYDROLASE"/>
    <property type="match status" value="1"/>
</dbReference>
<dbReference type="GO" id="GO:0004104">
    <property type="term" value="F:cholinesterase activity"/>
    <property type="evidence" value="ECO:0007669"/>
    <property type="project" value="InterPro"/>
</dbReference>
<feature type="active site" description="Charge relay system" evidence="4">
    <location>
        <position position="342"/>
    </location>
</feature>
<dbReference type="Gene3D" id="3.40.50.1820">
    <property type="entry name" value="alpha/beta hydrolase"/>
    <property type="match status" value="1"/>
</dbReference>
<dbReference type="InterPro" id="IPR000997">
    <property type="entry name" value="Cholinesterase"/>
</dbReference>
<protein>
    <recommendedName>
        <fullName evidence="5">Carboxylic ester hydrolase</fullName>
        <ecNumber evidence="5">3.1.1.-</ecNumber>
    </recommendedName>
</protein>
<keyword evidence="9" id="KW-1185">Reference proteome</keyword>
<feature type="active site" description="Acyl-ester intermediate" evidence="4">
    <location>
        <position position="214"/>
    </location>
</feature>
<evidence type="ECO:0000313" key="7">
    <source>
        <dbReference type="EMBL" id="GIL78982.1"/>
    </source>
</evidence>
<evidence type="ECO:0000256" key="2">
    <source>
        <dbReference type="ARBA" id="ARBA00022801"/>
    </source>
</evidence>